<keyword evidence="5" id="KW-1185">Reference proteome</keyword>
<evidence type="ECO:0000313" key="4">
    <source>
        <dbReference type="EMBL" id="GAA2247525.1"/>
    </source>
</evidence>
<dbReference type="InterPro" id="IPR050072">
    <property type="entry name" value="Peptidase_M20A"/>
</dbReference>
<dbReference type="SUPFAM" id="SSF53187">
    <property type="entry name" value="Zn-dependent exopeptidases"/>
    <property type="match status" value="1"/>
</dbReference>
<protein>
    <submittedName>
        <fullName evidence="4">M20 family metallopeptidase</fullName>
    </submittedName>
</protein>
<dbReference type="Gene3D" id="3.40.630.10">
    <property type="entry name" value="Zn peptidases"/>
    <property type="match status" value="1"/>
</dbReference>
<sequence>MPDLTESGVTSDVDIAEVVAAHIDVDRLVTLVQDVCRIPSILGEEGPLAEFLAGVMAGSGFDDARTQDVLPGRPNAIGLLDFGGGPEAGKTVVFTGHMDTKPVSHGWKLTEPFSGEIIDGAVYGHGIMDMKAALVCQIIAMEALRASGLPLKGRLAMAAVSDHMGDQLGSIKYFEEYTADLAVLGELSDNEIFLGHRGRYYYDVHVRGISAHTCHKPLAVNANMLAAHAIIELDASKLEPQLEEWVTSLFGPETFMSPGRVYGGLPPGGPSMIPDECVIRVDCRPQPGVTLEEVRAEVERCLAKAKEREPRFEAEVVLADVKPGYLAAPEAEVTQLMIRAVRSVRDAEPELQVAGWLGDTASFGDRIPTIIFGPGGEPVYCPDEHLSIDDIVEATKVYAAFAAYALLED</sequence>
<evidence type="ECO:0000313" key="5">
    <source>
        <dbReference type="Proteomes" id="UP001500929"/>
    </source>
</evidence>
<gene>
    <name evidence="4" type="ORF">GCM10009851_36210</name>
</gene>
<comment type="caution">
    <text evidence="4">The sequence shown here is derived from an EMBL/GenBank/DDBJ whole genome shotgun (WGS) entry which is preliminary data.</text>
</comment>
<dbReference type="Pfam" id="PF01546">
    <property type="entry name" value="Peptidase_M20"/>
    <property type="match status" value="1"/>
</dbReference>
<keyword evidence="1" id="KW-0479">Metal-binding</keyword>
<dbReference type="InterPro" id="IPR011650">
    <property type="entry name" value="Peptidase_M20_dimer"/>
</dbReference>
<dbReference type="InterPro" id="IPR002933">
    <property type="entry name" value="Peptidase_M20"/>
</dbReference>
<keyword evidence="2" id="KW-0378">Hydrolase</keyword>
<dbReference type="Pfam" id="PF07687">
    <property type="entry name" value="M20_dimer"/>
    <property type="match status" value="1"/>
</dbReference>
<dbReference type="RefSeq" id="WP_259481094.1">
    <property type="nucleotide sequence ID" value="NZ_BAAAQY010000013.1"/>
</dbReference>
<dbReference type="SUPFAM" id="SSF55031">
    <property type="entry name" value="Bacterial exopeptidase dimerisation domain"/>
    <property type="match status" value="1"/>
</dbReference>
<feature type="domain" description="Peptidase M20 dimerisation" evidence="3">
    <location>
        <begin position="195"/>
        <end position="307"/>
    </location>
</feature>
<dbReference type="Gene3D" id="3.30.70.360">
    <property type="match status" value="1"/>
</dbReference>
<reference evidence="4 5" key="1">
    <citation type="journal article" date="2019" name="Int. J. Syst. Evol. Microbiol.">
        <title>The Global Catalogue of Microorganisms (GCM) 10K type strain sequencing project: providing services to taxonomists for standard genome sequencing and annotation.</title>
        <authorList>
            <consortium name="The Broad Institute Genomics Platform"/>
            <consortium name="The Broad Institute Genome Sequencing Center for Infectious Disease"/>
            <person name="Wu L."/>
            <person name="Ma J."/>
        </authorList>
    </citation>
    <scope>NUCLEOTIDE SEQUENCE [LARGE SCALE GENOMIC DNA]</scope>
    <source>
        <strain evidence="4 5">JCM 16117</strain>
    </source>
</reference>
<dbReference type="Proteomes" id="UP001500929">
    <property type="component" value="Unassembled WGS sequence"/>
</dbReference>
<evidence type="ECO:0000256" key="2">
    <source>
        <dbReference type="ARBA" id="ARBA00022801"/>
    </source>
</evidence>
<dbReference type="EMBL" id="BAAAQY010000013">
    <property type="protein sequence ID" value="GAA2247525.1"/>
    <property type="molecule type" value="Genomic_DNA"/>
</dbReference>
<name>A0ABN3E470_9MICO</name>
<organism evidence="4 5">
    <name type="scientific">Herbiconiux moechotypicola</name>
    <dbReference type="NCBI Taxonomy" id="637393"/>
    <lineage>
        <taxon>Bacteria</taxon>
        <taxon>Bacillati</taxon>
        <taxon>Actinomycetota</taxon>
        <taxon>Actinomycetes</taxon>
        <taxon>Micrococcales</taxon>
        <taxon>Microbacteriaceae</taxon>
        <taxon>Herbiconiux</taxon>
    </lineage>
</organism>
<dbReference type="PANTHER" id="PTHR43808">
    <property type="entry name" value="ACETYLORNITHINE DEACETYLASE"/>
    <property type="match status" value="1"/>
</dbReference>
<proteinExistence type="predicted"/>
<accession>A0ABN3E470</accession>
<dbReference type="InterPro" id="IPR036264">
    <property type="entry name" value="Bact_exopeptidase_dim_dom"/>
</dbReference>
<evidence type="ECO:0000259" key="3">
    <source>
        <dbReference type="Pfam" id="PF07687"/>
    </source>
</evidence>
<evidence type="ECO:0000256" key="1">
    <source>
        <dbReference type="ARBA" id="ARBA00022723"/>
    </source>
</evidence>